<dbReference type="InterPro" id="IPR036388">
    <property type="entry name" value="WH-like_DNA-bd_sf"/>
</dbReference>
<name>A0A482UI43_9PSED</name>
<evidence type="ECO:0000313" key="5">
    <source>
        <dbReference type="EMBL" id="RYJ63234.1"/>
    </source>
</evidence>
<evidence type="ECO:0000256" key="1">
    <source>
        <dbReference type="ARBA" id="ARBA00010234"/>
    </source>
</evidence>
<sequence>MKSAEELLTQWGIWVWQKTGVPRYVSPMLAIMRDNVPCTHAPDAAITDEEAETVSAVVARLQQRYPEASEAVHLYYCHNRTMEQIGKQLGKSRHQVKDMLSRVHGYVESEFDRRMAA</sequence>
<protein>
    <submittedName>
        <fullName evidence="5">Sigma-70 family RNA polymerase sigma factor</fullName>
    </submittedName>
</protein>
<reference evidence="5 6" key="1">
    <citation type="submission" date="2019-01" db="EMBL/GenBank/DDBJ databases">
        <title>High-quality draft genome of. Pseudomonas songnenensis str. L103, a full-fledged denitrifier isolated from 100 meters deep aquifer in a heavily nitrogen fertilized agricultural area.</title>
        <authorList>
            <person name="Liu M."/>
            <person name="Liu B."/>
        </authorList>
    </citation>
    <scope>NUCLEOTIDE SEQUENCE [LARGE SCALE GENOMIC DNA]</scope>
    <source>
        <strain evidence="5 6">L103</strain>
    </source>
</reference>
<comment type="similarity">
    <text evidence="1">Belongs to the phage antitermination Q type 1 family.</text>
</comment>
<proteinExistence type="inferred from homology"/>
<keyword evidence="3" id="KW-0238">DNA-binding</keyword>
<keyword evidence="4" id="KW-0804">Transcription</keyword>
<dbReference type="InterPro" id="IPR010534">
    <property type="entry name" value="Phage_933W_GpQ"/>
</dbReference>
<evidence type="ECO:0000313" key="6">
    <source>
        <dbReference type="Proteomes" id="UP000282800"/>
    </source>
</evidence>
<organism evidence="5 6">
    <name type="scientific">Pseudomonas songnenensis</name>
    <dbReference type="NCBI Taxonomy" id="1176259"/>
    <lineage>
        <taxon>Bacteria</taxon>
        <taxon>Pseudomonadati</taxon>
        <taxon>Pseudomonadota</taxon>
        <taxon>Gammaproteobacteria</taxon>
        <taxon>Pseudomonadales</taxon>
        <taxon>Pseudomonadaceae</taxon>
        <taxon>Pseudomonas</taxon>
    </lineage>
</organism>
<dbReference type="Proteomes" id="UP000282800">
    <property type="component" value="Unassembled WGS sequence"/>
</dbReference>
<keyword evidence="2" id="KW-0805">Transcription regulation</keyword>
<dbReference type="Gene3D" id="1.10.10.10">
    <property type="entry name" value="Winged helix-like DNA-binding domain superfamily/Winged helix DNA-binding domain"/>
    <property type="match status" value="1"/>
</dbReference>
<dbReference type="Pfam" id="PF06530">
    <property type="entry name" value="Phage_antitermQ"/>
    <property type="match status" value="1"/>
</dbReference>
<dbReference type="GO" id="GO:0060567">
    <property type="term" value="P:negative regulation of termination of DNA-templated transcription"/>
    <property type="evidence" value="ECO:0007669"/>
    <property type="project" value="InterPro"/>
</dbReference>
<gene>
    <name evidence="5" type="ORF">EJA06_004580</name>
</gene>
<dbReference type="SUPFAM" id="SSF88659">
    <property type="entry name" value="Sigma3 and sigma4 domains of RNA polymerase sigma factors"/>
    <property type="match status" value="1"/>
</dbReference>
<dbReference type="RefSeq" id="WP_076342854.1">
    <property type="nucleotide sequence ID" value="NZ_RWYU02000002.1"/>
</dbReference>
<dbReference type="GO" id="GO:0003677">
    <property type="term" value="F:DNA binding"/>
    <property type="evidence" value="ECO:0007669"/>
    <property type="project" value="UniProtKB-KW"/>
</dbReference>
<dbReference type="EMBL" id="RWYU02000002">
    <property type="protein sequence ID" value="RYJ63234.1"/>
    <property type="molecule type" value="Genomic_DNA"/>
</dbReference>
<evidence type="ECO:0000256" key="2">
    <source>
        <dbReference type="ARBA" id="ARBA00023015"/>
    </source>
</evidence>
<comment type="caution">
    <text evidence="5">The sequence shown here is derived from an EMBL/GenBank/DDBJ whole genome shotgun (WGS) entry which is preliminary data.</text>
</comment>
<dbReference type="InterPro" id="IPR013324">
    <property type="entry name" value="RNA_pol_sigma_r3/r4-like"/>
</dbReference>
<accession>A0A482UI43</accession>
<evidence type="ECO:0000256" key="4">
    <source>
        <dbReference type="ARBA" id="ARBA00023163"/>
    </source>
</evidence>
<evidence type="ECO:0000256" key="3">
    <source>
        <dbReference type="ARBA" id="ARBA00023125"/>
    </source>
</evidence>
<dbReference type="OrthoDB" id="6401714at2"/>
<dbReference type="AlphaFoldDB" id="A0A482UI43"/>